<feature type="region of interest" description="Disordered" evidence="6">
    <location>
        <begin position="81"/>
        <end position="103"/>
    </location>
</feature>
<sequence length="701" mass="74366">MLFCHCLSCSNAVSSLSLGRTTTRRLPAPWAGEAGVRPGGAEEAAPLLTCDRGRKALHAKQGEGAARTRIRLEVGDDLWGPPVGHRGERRGRAALGRGREPSSSSKLQFHVSVLGYREEVAAVNLLHQAILHESSSPRSSRMPSMAAPPKSNPFFLLSLTMPSDLKMVARISCSGELQELPVLTMAAKGNGLRAWSSTPRLAASTLFRPCQPSQSHRPQPRLADRPSDPLTAPPNATGVLVPLHTVPLFPFRLESGCARTVALCASPGAHPRALRQAAAAPAAADAAAALGSGCQACGAHSALPSGSALTPVSHPNPEPHACRPRHCHPCALTPPLPICIMADDDTGTELELSLVAIGSLEREERRKMMLSGHGGGGGGRRLFTASQWQELEHQALIYKYMASGAPVPHDLVLPLRVDTAPSLAFPPQTTPTRATFGRKAEDPEPGRCRRTDGKKWRCSRESHGESKYCERHIHRGKSRSRKPVEAVMSSSSSATSPAISPAAAAYRPSALSISPPRATGHATAGALQLHLDAATTGLHAASPPPSYHRYAHGHAQYTTPPPSLFSGGYGHGQGNEVHEAEMKRRHYLALGADLSLEKTPPAAVGGGAAATEKPLRRFFDEWPREGGDARPWAAEDATQLSISIPASSTSEFTAGGVFHLQAACVNKSEESSVHFVAASLQTPPPLRVTALITPWRAGSWD</sequence>
<organism evidence="9 10">
    <name type="scientific">Digitaria exilis</name>
    <dbReference type="NCBI Taxonomy" id="1010633"/>
    <lineage>
        <taxon>Eukaryota</taxon>
        <taxon>Viridiplantae</taxon>
        <taxon>Streptophyta</taxon>
        <taxon>Embryophyta</taxon>
        <taxon>Tracheophyta</taxon>
        <taxon>Spermatophyta</taxon>
        <taxon>Magnoliopsida</taxon>
        <taxon>Liliopsida</taxon>
        <taxon>Poales</taxon>
        <taxon>Poaceae</taxon>
        <taxon>PACMAD clade</taxon>
        <taxon>Panicoideae</taxon>
        <taxon>Panicodae</taxon>
        <taxon>Paniceae</taxon>
        <taxon>Anthephorinae</taxon>
        <taxon>Digitaria</taxon>
    </lineage>
</organism>
<dbReference type="PANTHER" id="PTHR31602:SF10">
    <property type="entry name" value="GROWTH-REGULATING FACTOR 2"/>
    <property type="match status" value="1"/>
</dbReference>
<dbReference type="GO" id="GO:0006355">
    <property type="term" value="P:regulation of DNA-templated transcription"/>
    <property type="evidence" value="ECO:0007669"/>
    <property type="project" value="InterPro"/>
</dbReference>
<dbReference type="OrthoDB" id="1927209at2759"/>
<comment type="function">
    <text evidence="5">Transcription activator.</text>
</comment>
<dbReference type="Proteomes" id="UP000636709">
    <property type="component" value="Unassembled WGS sequence"/>
</dbReference>
<comment type="domain">
    <text evidence="5">The QLQ domain and WRC domain may be involved in protein-protein interaction and DNA-binding, respectively.</text>
</comment>
<dbReference type="PROSITE" id="PS51667">
    <property type="entry name" value="WRC"/>
    <property type="match status" value="1"/>
</dbReference>
<evidence type="ECO:0000256" key="1">
    <source>
        <dbReference type="ARBA" id="ARBA00004123"/>
    </source>
</evidence>
<dbReference type="GO" id="GO:0005524">
    <property type="term" value="F:ATP binding"/>
    <property type="evidence" value="ECO:0007669"/>
    <property type="project" value="UniProtKB-UniRule"/>
</dbReference>
<evidence type="ECO:0000259" key="7">
    <source>
        <dbReference type="PROSITE" id="PS51666"/>
    </source>
</evidence>
<dbReference type="InterPro" id="IPR014978">
    <property type="entry name" value="Gln-Leu-Gln_QLQ"/>
</dbReference>
<dbReference type="EMBL" id="JACEFO010002430">
    <property type="protein sequence ID" value="KAF8660737.1"/>
    <property type="molecule type" value="Genomic_DNA"/>
</dbReference>
<name>A0A835E2U3_9POAL</name>
<gene>
    <name evidence="9" type="ORF">HU200_057479</name>
</gene>
<dbReference type="InterPro" id="IPR014977">
    <property type="entry name" value="WRC_dom"/>
</dbReference>
<accession>A0A835E2U3</accession>
<evidence type="ECO:0000256" key="6">
    <source>
        <dbReference type="SAM" id="MobiDB-lite"/>
    </source>
</evidence>
<dbReference type="InterPro" id="IPR031137">
    <property type="entry name" value="GRF"/>
</dbReference>
<evidence type="ECO:0000256" key="2">
    <source>
        <dbReference type="ARBA" id="ARBA00008122"/>
    </source>
</evidence>
<evidence type="ECO:0000256" key="4">
    <source>
        <dbReference type="PROSITE-ProRule" id="PRU01002"/>
    </source>
</evidence>
<dbReference type="AlphaFoldDB" id="A0A835E2U3"/>
<dbReference type="GO" id="GO:0005634">
    <property type="term" value="C:nucleus"/>
    <property type="evidence" value="ECO:0007669"/>
    <property type="project" value="UniProtKB-SubCell"/>
</dbReference>
<feature type="domain" description="QLQ" evidence="7">
    <location>
        <begin position="382"/>
        <end position="417"/>
    </location>
</feature>
<comment type="subcellular location">
    <subcellularLocation>
        <location evidence="1 5">Nucleus</location>
    </subcellularLocation>
</comment>
<keyword evidence="3 5" id="KW-0539">Nucleus</keyword>
<feature type="region of interest" description="Disordered" evidence="6">
    <location>
        <begin position="423"/>
        <end position="452"/>
    </location>
</feature>
<reference evidence="9" key="1">
    <citation type="submission" date="2020-07" db="EMBL/GenBank/DDBJ databases">
        <title>Genome sequence and genetic diversity analysis of an under-domesticated orphan crop, white fonio (Digitaria exilis).</title>
        <authorList>
            <person name="Bennetzen J.L."/>
            <person name="Chen S."/>
            <person name="Ma X."/>
            <person name="Wang X."/>
            <person name="Yssel A.E.J."/>
            <person name="Chaluvadi S.R."/>
            <person name="Johnson M."/>
            <person name="Gangashetty P."/>
            <person name="Hamidou F."/>
            <person name="Sanogo M.D."/>
            <person name="Zwaenepoel A."/>
            <person name="Wallace J."/>
            <person name="Van De Peer Y."/>
            <person name="Van Deynze A."/>
        </authorList>
    </citation>
    <scope>NUCLEOTIDE SEQUENCE</scope>
    <source>
        <tissue evidence="9">Leaves</tissue>
    </source>
</reference>
<dbReference type="PANTHER" id="PTHR31602">
    <property type="entry name" value="GROWTH-REGULATING FACTOR 5"/>
    <property type="match status" value="1"/>
</dbReference>
<proteinExistence type="inferred from homology"/>
<comment type="caution">
    <text evidence="9">The sequence shown here is derived from an EMBL/GenBank/DDBJ whole genome shotgun (WGS) entry which is preliminary data.</text>
</comment>
<dbReference type="GO" id="GO:0006351">
    <property type="term" value="P:DNA-templated transcription"/>
    <property type="evidence" value="ECO:0007669"/>
    <property type="project" value="UniProtKB-UniRule"/>
</dbReference>
<feature type="compositionally biased region" description="Basic and acidic residues" evidence="6">
    <location>
        <begin position="438"/>
        <end position="452"/>
    </location>
</feature>
<evidence type="ECO:0000256" key="3">
    <source>
        <dbReference type="ARBA" id="ARBA00023242"/>
    </source>
</evidence>
<protein>
    <recommendedName>
        <fullName evidence="5">Growth-regulating factor</fullName>
    </recommendedName>
</protein>
<comment type="caution">
    <text evidence="4">Lacks conserved residue(s) required for the propagation of feature annotation.</text>
</comment>
<keyword evidence="5" id="KW-0805">Transcription regulation</keyword>
<evidence type="ECO:0000259" key="8">
    <source>
        <dbReference type="PROSITE" id="PS51667"/>
    </source>
</evidence>
<keyword evidence="5" id="KW-0804">Transcription</keyword>
<dbReference type="PROSITE" id="PS51666">
    <property type="entry name" value="QLQ"/>
    <property type="match status" value="1"/>
</dbReference>
<dbReference type="Pfam" id="PF08880">
    <property type="entry name" value="QLQ"/>
    <property type="match status" value="1"/>
</dbReference>
<evidence type="ECO:0000313" key="10">
    <source>
        <dbReference type="Proteomes" id="UP000636709"/>
    </source>
</evidence>
<dbReference type="SMART" id="SM00951">
    <property type="entry name" value="QLQ"/>
    <property type="match status" value="1"/>
</dbReference>
<feature type="domain" description="WRC" evidence="8">
    <location>
        <begin position="442"/>
        <end position="486"/>
    </location>
</feature>
<feature type="region of interest" description="Disordered" evidence="6">
    <location>
        <begin position="209"/>
        <end position="236"/>
    </location>
</feature>
<keyword evidence="10" id="KW-1185">Reference proteome</keyword>
<comment type="similarity">
    <text evidence="2 5">Belongs to the GRF family.</text>
</comment>
<evidence type="ECO:0000313" key="9">
    <source>
        <dbReference type="EMBL" id="KAF8660737.1"/>
    </source>
</evidence>
<dbReference type="GO" id="GO:0032502">
    <property type="term" value="P:developmental process"/>
    <property type="evidence" value="ECO:0007669"/>
    <property type="project" value="InterPro"/>
</dbReference>
<dbReference type="Pfam" id="PF08879">
    <property type="entry name" value="WRC"/>
    <property type="match status" value="1"/>
</dbReference>
<evidence type="ECO:0000256" key="5">
    <source>
        <dbReference type="RuleBase" id="RU367127"/>
    </source>
</evidence>
<keyword evidence="5" id="KW-0010">Activator</keyword>